<dbReference type="GO" id="GO:0055085">
    <property type="term" value="P:transmembrane transport"/>
    <property type="evidence" value="ECO:0007669"/>
    <property type="project" value="InterPro"/>
</dbReference>
<dbReference type="PANTHER" id="PTHR30151">
    <property type="entry name" value="ALKANE SULFONATE ABC TRANSPORTER-RELATED, MEMBRANE SUBUNIT"/>
    <property type="match status" value="1"/>
</dbReference>
<keyword evidence="5 7" id="KW-1133">Transmembrane helix</keyword>
<feature type="transmembrane region" description="Helical" evidence="7">
    <location>
        <begin position="50"/>
        <end position="68"/>
    </location>
</feature>
<evidence type="ECO:0000313" key="9">
    <source>
        <dbReference type="EMBL" id="OYR12571.1"/>
    </source>
</evidence>
<dbReference type="EMBL" id="NNRJ01000055">
    <property type="protein sequence ID" value="OYR12571.1"/>
    <property type="molecule type" value="Genomic_DNA"/>
</dbReference>
<evidence type="ECO:0000313" key="10">
    <source>
        <dbReference type="Proteomes" id="UP000215590"/>
    </source>
</evidence>
<gene>
    <name evidence="9" type="ORF">CEV31_3562</name>
</gene>
<keyword evidence="10" id="KW-1185">Reference proteome</keyword>
<dbReference type="GO" id="GO:0005886">
    <property type="term" value="C:plasma membrane"/>
    <property type="evidence" value="ECO:0007669"/>
    <property type="project" value="UniProtKB-SubCell"/>
</dbReference>
<feature type="transmembrane region" description="Helical" evidence="7">
    <location>
        <begin position="267"/>
        <end position="285"/>
    </location>
</feature>
<feature type="transmembrane region" description="Helical" evidence="7">
    <location>
        <begin position="199"/>
        <end position="223"/>
    </location>
</feature>
<keyword evidence="3" id="KW-1003">Cell membrane</keyword>
<dbReference type="PANTHER" id="PTHR30151:SF16">
    <property type="entry name" value="ABC TRANSPORTER PERMEASE PROTEIN"/>
    <property type="match status" value="1"/>
</dbReference>
<evidence type="ECO:0000256" key="5">
    <source>
        <dbReference type="ARBA" id="ARBA00022989"/>
    </source>
</evidence>
<dbReference type="PROSITE" id="PS50928">
    <property type="entry name" value="ABC_TM1"/>
    <property type="match status" value="1"/>
</dbReference>
<dbReference type="SUPFAM" id="SSF161098">
    <property type="entry name" value="MetI-like"/>
    <property type="match status" value="1"/>
</dbReference>
<evidence type="ECO:0000256" key="6">
    <source>
        <dbReference type="ARBA" id="ARBA00023136"/>
    </source>
</evidence>
<feature type="transmembrane region" description="Helical" evidence="7">
    <location>
        <begin position="75"/>
        <end position="96"/>
    </location>
</feature>
<dbReference type="Gene3D" id="1.10.3720.10">
    <property type="entry name" value="MetI-like"/>
    <property type="match status" value="1"/>
</dbReference>
<comment type="caution">
    <text evidence="9">The sequence shown here is derived from an EMBL/GenBank/DDBJ whole genome shotgun (WGS) entry which is preliminary data.</text>
</comment>
<dbReference type="InterPro" id="IPR000515">
    <property type="entry name" value="MetI-like"/>
</dbReference>
<protein>
    <submittedName>
        <fullName evidence="9">Binding-protein-dependent transport system inner membrane component family protein</fullName>
    </submittedName>
</protein>
<sequence length="300" mass="32896">MLEKIARIVPLRPGATTDRPEIYHEEVKGGDLTIIEQPLSTFEMLYREPWLRKLFILVVLACIWEVYGRFLNNDLLFPTFTATVGAFISAVMNGTLPAAAWVSIKVLLMGYAIGIVLAASLTALAMASRIGTDFLETMTSMFNPLPAIALLPLALIWFGLGNGSLIFVLVHSVTWAIALNTHSGFLSVSKTLKMVGRNYGLTGIGFICKILIPAAFPSILTGLKIGWAFAWRTLIAAELVFGVSSGSGGLGWFIFENKNLLDIPKVFAGLLTVIVIGLVVDNLIFRTIERYTIHRWGVQH</sequence>
<evidence type="ECO:0000256" key="7">
    <source>
        <dbReference type="RuleBase" id="RU363032"/>
    </source>
</evidence>
<dbReference type="CDD" id="cd06261">
    <property type="entry name" value="TM_PBP2"/>
    <property type="match status" value="1"/>
</dbReference>
<feature type="transmembrane region" description="Helical" evidence="7">
    <location>
        <begin position="235"/>
        <end position="255"/>
    </location>
</feature>
<evidence type="ECO:0000256" key="2">
    <source>
        <dbReference type="ARBA" id="ARBA00022448"/>
    </source>
</evidence>
<evidence type="ECO:0000256" key="1">
    <source>
        <dbReference type="ARBA" id="ARBA00004651"/>
    </source>
</evidence>
<dbReference type="AlphaFoldDB" id="A0A256FDP0"/>
<comment type="similarity">
    <text evidence="7">Belongs to the binding-protein-dependent transport system permease family.</text>
</comment>
<dbReference type="RefSeq" id="WP_169717391.1">
    <property type="nucleotide sequence ID" value="NZ_JBHEEK010000037.1"/>
</dbReference>
<keyword evidence="4 7" id="KW-0812">Transmembrane</keyword>
<name>A0A256FDP0_9HYPH</name>
<organism evidence="9 10">
    <name type="scientific">Brucella thiophenivorans</name>
    <dbReference type="NCBI Taxonomy" id="571255"/>
    <lineage>
        <taxon>Bacteria</taxon>
        <taxon>Pseudomonadati</taxon>
        <taxon>Pseudomonadota</taxon>
        <taxon>Alphaproteobacteria</taxon>
        <taxon>Hyphomicrobiales</taxon>
        <taxon>Brucellaceae</taxon>
        <taxon>Brucella/Ochrobactrum group</taxon>
        <taxon>Brucella</taxon>
    </lineage>
</organism>
<evidence type="ECO:0000256" key="4">
    <source>
        <dbReference type="ARBA" id="ARBA00022692"/>
    </source>
</evidence>
<feature type="transmembrane region" description="Helical" evidence="7">
    <location>
        <begin position="148"/>
        <end position="179"/>
    </location>
</feature>
<reference evidence="9 10" key="1">
    <citation type="submission" date="2017-07" db="EMBL/GenBank/DDBJ databases">
        <title>Phylogenetic study on the rhizospheric bacterium Ochrobactrum sp. A44.</title>
        <authorList>
            <person name="Krzyzanowska D.M."/>
            <person name="Ossowicki A."/>
            <person name="Rajewska M."/>
            <person name="Maciag T."/>
            <person name="Kaczynski Z."/>
            <person name="Czerwicka M."/>
            <person name="Jafra S."/>
        </authorList>
    </citation>
    <scope>NUCLEOTIDE SEQUENCE [LARGE SCALE GENOMIC DNA]</scope>
    <source>
        <strain evidence="9 10">DSM 7216</strain>
    </source>
</reference>
<dbReference type="InterPro" id="IPR035906">
    <property type="entry name" value="MetI-like_sf"/>
</dbReference>
<keyword evidence="2 7" id="KW-0813">Transport</keyword>
<proteinExistence type="inferred from homology"/>
<comment type="subcellular location">
    <subcellularLocation>
        <location evidence="1 7">Cell membrane</location>
        <topology evidence="1 7">Multi-pass membrane protein</topology>
    </subcellularLocation>
</comment>
<feature type="transmembrane region" description="Helical" evidence="7">
    <location>
        <begin position="108"/>
        <end position="127"/>
    </location>
</feature>
<accession>A0A256FDP0</accession>
<keyword evidence="6 7" id="KW-0472">Membrane</keyword>
<evidence type="ECO:0000259" key="8">
    <source>
        <dbReference type="PROSITE" id="PS50928"/>
    </source>
</evidence>
<dbReference type="Proteomes" id="UP000215590">
    <property type="component" value="Unassembled WGS sequence"/>
</dbReference>
<dbReference type="Pfam" id="PF00528">
    <property type="entry name" value="BPD_transp_1"/>
    <property type="match status" value="1"/>
</dbReference>
<evidence type="ECO:0000256" key="3">
    <source>
        <dbReference type="ARBA" id="ARBA00022475"/>
    </source>
</evidence>
<feature type="domain" description="ABC transmembrane type-1" evidence="8">
    <location>
        <begin position="96"/>
        <end position="284"/>
    </location>
</feature>